<name>A0AAW1N6U5_SAPOF</name>
<accession>A0AAW1N6U5</accession>
<feature type="region of interest" description="Disordered" evidence="1">
    <location>
        <begin position="205"/>
        <end position="282"/>
    </location>
</feature>
<feature type="compositionally biased region" description="Basic and acidic residues" evidence="1">
    <location>
        <begin position="108"/>
        <end position="122"/>
    </location>
</feature>
<proteinExistence type="predicted"/>
<evidence type="ECO:0000313" key="3">
    <source>
        <dbReference type="Proteomes" id="UP001443914"/>
    </source>
</evidence>
<protein>
    <submittedName>
        <fullName evidence="2">Uncharacterized protein</fullName>
    </submittedName>
</protein>
<dbReference type="PANTHER" id="PTHR48227">
    <property type="entry name" value="DNA TOPOISOMERASE 1-LIKE"/>
    <property type="match status" value="1"/>
</dbReference>
<dbReference type="EMBL" id="JBDFQZ010000001">
    <property type="protein sequence ID" value="KAK9756706.1"/>
    <property type="molecule type" value="Genomic_DNA"/>
</dbReference>
<feature type="compositionally biased region" description="Basic residues" evidence="1">
    <location>
        <begin position="272"/>
        <end position="282"/>
    </location>
</feature>
<dbReference type="Proteomes" id="UP001443914">
    <property type="component" value="Unassembled WGS sequence"/>
</dbReference>
<comment type="caution">
    <text evidence="2">The sequence shown here is derived from an EMBL/GenBank/DDBJ whole genome shotgun (WGS) entry which is preliminary data.</text>
</comment>
<sequence>MRTVSGKVLSSQQFSLSKAAKLISRFTVSDNEAAPAFAAYLRRTCAAFIEVVQLHKEYNISLGKFRAKKDHCCEEVVLPKTEMQSAGEWVKKRDEGTINSVKNNLLDARNDDKKTRGRDQRHGTINGNEMGRLCASEDLTKKKKKKREKDAKENRDGDLMIAKEAQYDGIGGVYTIHNNSDDQSKHKKKSKINEVNVSSCIGSTDQRCESNADCKNDVSNVKKQKKKQRHERKERELHSIETEVTDKKVSRKRKHERVAHVELDGSQEAVKSKKNKYKQSST</sequence>
<keyword evidence="3" id="KW-1185">Reference proteome</keyword>
<dbReference type="EMBL" id="JBDFQZ010000001">
    <property type="protein sequence ID" value="KAK9756705.1"/>
    <property type="molecule type" value="Genomic_DNA"/>
</dbReference>
<reference evidence="2 3" key="1">
    <citation type="submission" date="2024-03" db="EMBL/GenBank/DDBJ databases">
        <title>WGS assembly of Saponaria officinalis var. Norfolk2.</title>
        <authorList>
            <person name="Jenkins J."/>
            <person name="Shu S."/>
            <person name="Grimwood J."/>
            <person name="Barry K."/>
            <person name="Goodstein D."/>
            <person name="Schmutz J."/>
            <person name="Leebens-Mack J."/>
            <person name="Osbourn A."/>
        </authorList>
    </citation>
    <scope>NUCLEOTIDE SEQUENCE [LARGE SCALE GENOMIC DNA]</scope>
    <source>
        <strain evidence="3">cv. Norfolk2</strain>
        <strain evidence="2">JIC</strain>
        <tissue evidence="2">Leaf</tissue>
    </source>
</reference>
<feature type="region of interest" description="Disordered" evidence="1">
    <location>
        <begin position="108"/>
        <end position="131"/>
    </location>
</feature>
<organism evidence="2 3">
    <name type="scientific">Saponaria officinalis</name>
    <name type="common">Common soapwort</name>
    <name type="synonym">Lychnis saponaria</name>
    <dbReference type="NCBI Taxonomy" id="3572"/>
    <lineage>
        <taxon>Eukaryota</taxon>
        <taxon>Viridiplantae</taxon>
        <taxon>Streptophyta</taxon>
        <taxon>Embryophyta</taxon>
        <taxon>Tracheophyta</taxon>
        <taxon>Spermatophyta</taxon>
        <taxon>Magnoliopsida</taxon>
        <taxon>eudicotyledons</taxon>
        <taxon>Gunneridae</taxon>
        <taxon>Pentapetalae</taxon>
        <taxon>Caryophyllales</taxon>
        <taxon>Caryophyllaceae</taxon>
        <taxon>Caryophylleae</taxon>
        <taxon>Saponaria</taxon>
    </lineage>
</organism>
<evidence type="ECO:0000313" key="2">
    <source>
        <dbReference type="EMBL" id="KAK9756705.1"/>
    </source>
</evidence>
<feature type="compositionally biased region" description="Basic and acidic residues" evidence="1">
    <location>
        <begin position="231"/>
        <end position="248"/>
    </location>
</feature>
<feature type="compositionally biased region" description="Basic and acidic residues" evidence="1">
    <location>
        <begin position="206"/>
        <end position="216"/>
    </location>
</feature>
<evidence type="ECO:0000256" key="1">
    <source>
        <dbReference type="SAM" id="MobiDB-lite"/>
    </source>
</evidence>
<dbReference type="AlphaFoldDB" id="A0AAW1N6U5"/>
<dbReference type="PANTHER" id="PTHR48227:SF1">
    <property type="entry name" value="DNA LIGASE 1-LIKE"/>
    <property type="match status" value="1"/>
</dbReference>
<gene>
    <name evidence="2" type="ORF">RND81_01G115800</name>
</gene>